<organism evidence="3 4">
    <name type="scientific">Asticcacaulis excentricus (strain ATCC 15261 / DSM 4724 / KCTC 12464 / NCIMB 9791 / VKM B-1370 / CB 48)</name>
    <dbReference type="NCBI Taxonomy" id="573065"/>
    <lineage>
        <taxon>Bacteria</taxon>
        <taxon>Pseudomonadati</taxon>
        <taxon>Pseudomonadota</taxon>
        <taxon>Alphaproteobacteria</taxon>
        <taxon>Caulobacterales</taxon>
        <taxon>Caulobacteraceae</taxon>
        <taxon>Asticcacaulis</taxon>
    </lineage>
</organism>
<dbReference type="SUPFAM" id="SSF53955">
    <property type="entry name" value="Lysozyme-like"/>
    <property type="match status" value="1"/>
</dbReference>
<dbReference type="Gene3D" id="1.10.530.10">
    <property type="match status" value="1"/>
</dbReference>
<name>E8RQ97_ASTEC</name>
<dbReference type="InterPro" id="IPR008258">
    <property type="entry name" value="Transglycosylase_SLT_dom_1"/>
</dbReference>
<keyword evidence="4" id="KW-1185">Reference proteome</keyword>
<dbReference type="EMBL" id="CP002395">
    <property type="protein sequence ID" value="ADU13199.1"/>
    <property type="molecule type" value="Genomic_DNA"/>
</dbReference>
<evidence type="ECO:0000313" key="3">
    <source>
        <dbReference type="EMBL" id="ADU13199.1"/>
    </source>
</evidence>
<dbReference type="Pfam" id="PF01464">
    <property type="entry name" value="SLT"/>
    <property type="match status" value="1"/>
</dbReference>
<proteinExistence type="inferred from homology"/>
<dbReference type="STRING" id="573065.Astex_1533"/>
<protein>
    <submittedName>
        <fullName evidence="3">Lytic transglycosylase catalytic</fullName>
    </submittedName>
</protein>
<dbReference type="AlphaFoldDB" id="E8RQ97"/>
<accession>E8RQ97</accession>
<gene>
    <name evidence="3" type="ordered locus">Astex_1533</name>
</gene>
<evidence type="ECO:0000313" key="4">
    <source>
        <dbReference type="Proteomes" id="UP000001492"/>
    </source>
</evidence>
<evidence type="ECO:0000259" key="2">
    <source>
        <dbReference type="Pfam" id="PF01464"/>
    </source>
</evidence>
<dbReference type="eggNOG" id="COG0741">
    <property type="taxonomic scope" value="Bacteria"/>
</dbReference>
<feature type="domain" description="Transglycosylase SLT" evidence="2">
    <location>
        <begin position="24"/>
        <end position="79"/>
    </location>
</feature>
<comment type="similarity">
    <text evidence="1">Belongs to the virb1 family.</text>
</comment>
<dbReference type="KEGG" id="aex:Astex_1533"/>
<dbReference type="HOGENOM" id="CLU_062432_2_0_5"/>
<evidence type="ECO:0000256" key="1">
    <source>
        <dbReference type="ARBA" id="ARBA00009387"/>
    </source>
</evidence>
<reference evidence="4" key="1">
    <citation type="submission" date="2010-12" db="EMBL/GenBank/DDBJ databases">
        <title>Complete sequence of chromosome 1 of Asticcacaulis excentricus CB 48.</title>
        <authorList>
            <consortium name="US DOE Joint Genome Institute"/>
            <person name="Lucas S."/>
            <person name="Copeland A."/>
            <person name="Lapidus A."/>
            <person name="Cheng J.-F."/>
            <person name="Bruce D."/>
            <person name="Goodwin L."/>
            <person name="Pitluck S."/>
            <person name="Teshima H."/>
            <person name="Davenport K."/>
            <person name="Detter J.C."/>
            <person name="Han C."/>
            <person name="Tapia R."/>
            <person name="Land M."/>
            <person name="Hauser L."/>
            <person name="Jeffries C."/>
            <person name="Kyrpides N."/>
            <person name="Ivanova N."/>
            <person name="Ovchinnikova G."/>
            <person name="Brun Y.V."/>
            <person name="Woyke T."/>
        </authorList>
    </citation>
    <scope>NUCLEOTIDE SEQUENCE [LARGE SCALE GENOMIC DNA]</scope>
    <source>
        <strain evidence="4">ATCC 15261 / DSM 4724 / KCTC 12464 / NCIMB 9791 / VKM B-1370 / CB 48</strain>
    </source>
</reference>
<dbReference type="Proteomes" id="UP000001492">
    <property type="component" value="Chromosome 1"/>
</dbReference>
<dbReference type="InterPro" id="IPR023346">
    <property type="entry name" value="Lysozyme-like_dom_sf"/>
</dbReference>
<dbReference type="OrthoDB" id="9805070at2"/>
<sequence length="289" mass="30222">MSGPSSPVPDSSGLSPRKQSVVSAITRAAQRTGVDFSYLLKTAQRESSLNPNAKAPTSSAAGLFQFIEQTWLATVKKHGGKHGYGGYADAIRQSGNGQYYVADSQARQQVLGLRYNQDAAAAMAAEMTAGNAAYLKGRTGRNPTAGELYAAHFLGPAGAANLIEAVERRPSATAASLFPAAANANRSIFYRNGAPVSAAQLMANLNSKAGGALQMDLPNVPDSDTPMEANGNGYLLARLQRVQSDAQLLNIAFGNGTSDQSLLFATQLLSAFGPEKDKSEEGGNGSWFS</sequence>